<dbReference type="PANTHER" id="PTHR43584">
    <property type="entry name" value="NUCLEOTIDYL TRANSFERASE"/>
    <property type="match status" value="1"/>
</dbReference>
<dbReference type="EMBL" id="CAFBOS010000030">
    <property type="protein sequence ID" value="CAB4986383.1"/>
    <property type="molecule type" value="Genomic_DNA"/>
</dbReference>
<feature type="domain" description="MobA-like NTP transferase" evidence="5">
    <location>
        <begin position="8"/>
        <end position="141"/>
    </location>
</feature>
<keyword evidence="3" id="KW-0548">Nucleotidyltransferase</keyword>
<evidence type="ECO:0000313" key="8">
    <source>
        <dbReference type="EMBL" id="CAB4932765.1"/>
    </source>
</evidence>
<comment type="catalytic activity">
    <reaction evidence="4">
        <text>N-acetyl-alpha-D-glucosamine 1-phosphate + UTP + H(+) = UDP-N-acetyl-alpha-D-glucosamine + diphosphate</text>
        <dbReference type="Rhea" id="RHEA:13509"/>
        <dbReference type="ChEBI" id="CHEBI:15378"/>
        <dbReference type="ChEBI" id="CHEBI:33019"/>
        <dbReference type="ChEBI" id="CHEBI:46398"/>
        <dbReference type="ChEBI" id="CHEBI:57705"/>
        <dbReference type="ChEBI" id="CHEBI:57776"/>
        <dbReference type="EC" id="2.7.7.23"/>
    </reaction>
</comment>
<dbReference type="InterPro" id="IPR029044">
    <property type="entry name" value="Nucleotide-diphossugar_trans"/>
</dbReference>
<dbReference type="EMBL" id="CAEZYR010000018">
    <property type="protein sequence ID" value="CAB4734613.1"/>
    <property type="molecule type" value="Genomic_DNA"/>
</dbReference>
<keyword evidence="2" id="KW-0808">Transferase</keyword>
<dbReference type="EMBL" id="CAFABA010000159">
    <property type="protein sequence ID" value="CAB4836230.1"/>
    <property type="molecule type" value="Genomic_DNA"/>
</dbReference>
<evidence type="ECO:0000256" key="1">
    <source>
        <dbReference type="ARBA" id="ARBA00012457"/>
    </source>
</evidence>
<accession>A0A6J7AU73</accession>
<reference evidence="7" key="1">
    <citation type="submission" date="2020-05" db="EMBL/GenBank/DDBJ databases">
        <authorList>
            <person name="Chiriac C."/>
            <person name="Salcher M."/>
            <person name="Ghai R."/>
            <person name="Kavagutti S V."/>
        </authorList>
    </citation>
    <scope>NUCLEOTIDE SEQUENCE</scope>
</reference>
<organism evidence="7">
    <name type="scientific">freshwater metagenome</name>
    <dbReference type="NCBI Taxonomy" id="449393"/>
    <lineage>
        <taxon>unclassified sequences</taxon>
        <taxon>metagenomes</taxon>
        <taxon>ecological metagenomes</taxon>
    </lineage>
</organism>
<evidence type="ECO:0000256" key="2">
    <source>
        <dbReference type="ARBA" id="ARBA00022679"/>
    </source>
</evidence>
<evidence type="ECO:0000256" key="4">
    <source>
        <dbReference type="ARBA" id="ARBA00048493"/>
    </source>
</evidence>
<evidence type="ECO:0000313" key="6">
    <source>
        <dbReference type="EMBL" id="CAB4734613.1"/>
    </source>
</evidence>
<name>A0A6J7AU73_9ZZZZ</name>
<dbReference type="EMBL" id="CAFBMH010000153">
    <property type="protein sequence ID" value="CAB4932765.1"/>
    <property type="molecule type" value="Genomic_DNA"/>
</dbReference>
<sequence length="365" mass="38566">MAIGSLSAIVLAGGDGTRMKSNRPKPIHVLCGKAMVLYELDALHEIGVRRTVVVVGTGAERVTKKLQEDGPDLSLEFVEQRFIRGTGDAASVGVAAFGYVDDDDAAVLVLPGDTPLVRAATLSGLVAEHRGSGAAVTILSAELDDPSGYSRIVRGKTDRVVAVIDEADVVDEPIGRTEVSAGIYCFRLNLLAPALRRVTPRNIRGVHLLSDVVRVLADAGHPVSTHRVSDITDTYGVNDRVQLARVEAELRRRTNHRWLERGVTLVDPAHTYIDTTVHIGADVTVFPGTMLQGRTVIGEGADIGPNTRLVDCAVGAGARVEETVGHDAEIGPGAVVGPFAVLQPGDAIAPGLETGAFYTSPTRET</sequence>
<evidence type="ECO:0000313" key="7">
    <source>
        <dbReference type="EMBL" id="CAB4836230.1"/>
    </source>
</evidence>
<dbReference type="InterPro" id="IPR025877">
    <property type="entry name" value="MobA-like_NTP_Trfase"/>
</dbReference>
<proteinExistence type="predicted"/>
<evidence type="ECO:0000259" key="5">
    <source>
        <dbReference type="Pfam" id="PF12804"/>
    </source>
</evidence>
<dbReference type="AlphaFoldDB" id="A0A6J7AU73"/>
<dbReference type="GO" id="GO:0003977">
    <property type="term" value="F:UDP-N-acetylglucosamine diphosphorylase activity"/>
    <property type="evidence" value="ECO:0007669"/>
    <property type="project" value="UniProtKB-EC"/>
</dbReference>
<dbReference type="InterPro" id="IPR050065">
    <property type="entry name" value="GlmU-like"/>
</dbReference>
<evidence type="ECO:0000313" key="9">
    <source>
        <dbReference type="EMBL" id="CAB4986383.1"/>
    </source>
</evidence>
<dbReference type="EC" id="2.7.7.23" evidence="1"/>
<dbReference type="PANTHER" id="PTHR43584:SF3">
    <property type="entry name" value="BIFUNCTIONAL PROTEIN GLMU"/>
    <property type="match status" value="1"/>
</dbReference>
<protein>
    <recommendedName>
        <fullName evidence="1">UDP-N-acetylglucosamine diphosphorylase</fullName>
        <ecNumber evidence="1">2.7.7.23</ecNumber>
    </recommendedName>
</protein>
<dbReference type="Gene3D" id="3.90.550.10">
    <property type="entry name" value="Spore Coat Polysaccharide Biosynthesis Protein SpsA, Chain A"/>
    <property type="match status" value="1"/>
</dbReference>
<dbReference type="Gene3D" id="2.160.10.10">
    <property type="entry name" value="Hexapeptide repeat proteins"/>
    <property type="match status" value="1"/>
</dbReference>
<dbReference type="SUPFAM" id="SSF53448">
    <property type="entry name" value="Nucleotide-diphospho-sugar transferases"/>
    <property type="match status" value="1"/>
</dbReference>
<evidence type="ECO:0000256" key="3">
    <source>
        <dbReference type="ARBA" id="ARBA00022695"/>
    </source>
</evidence>
<dbReference type="Pfam" id="PF12804">
    <property type="entry name" value="NTP_transf_3"/>
    <property type="match status" value="1"/>
</dbReference>
<gene>
    <name evidence="6" type="ORF">UFOPK2754_00730</name>
    <name evidence="7" type="ORF">UFOPK3139_02752</name>
    <name evidence="8" type="ORF">UFOPK3543_02759</name>
    <name evidence="9" type="ORF">UFOPK3967_00713</name>
</gene>